<organism evidence="2 3">
    <name type="scientific">Streptomyces globosus</name>
    <dbReference type="NCBI Taxonomy" id="68209"/>
    <lineage>
        <taxon>Bacteria</taxon>
        <taxon>Bacillati</taxon>
        <taxon>Actinomycetota</taxon>
        <taxon>Actinomycetes</taxon>
        <taxon>Kitasatosporales</taxon>
        <taxon>Streptomycetaceae</taxon>
        <taxon>Streptomyces</taxon>
    </lineage>
</organism>
<dbReference type="EMBL" id="CP030862">
    <property type="protein sequence ID" value="AXE27232.1"/>
    <property type="molecule type" value="Genomic_DNA"/>
</dbReference>
<protein>
    <submittedName>
        <fullName evidence="2">Transcriptional regulator</fullName>
    </submittedName>
</protein>
<dbReference type="GO" id="GO:0003677">
    <property type="term" value="F:DNA binding"/>
    <property type="evidence" value="ECO:0007669"/>
    <property type="project" value="InterPro"/>
</dbReference>
<sequence>MKMVGAQVAVLRVRKGLTQRQLAKLVRMEEETIASIEQGRRALMPDVAEMMDRVLESGGVLAAGVEKLPAVDQVPEWAEGFMDLEREALALSSYQNQVIPGLLQTEAYAHAVFTNEIPALSQKKIAERVAVRMARQEILHRQDPPNLSYVISEAALRDQLGGPDIHREALLHLRACTDLHGVTVQVMPLGRHTHAGLSGPFVLIVTPDLQHLAYAETQRGSQLISDPNEVNILSAKYAMLRSQALNPEETTGLLDGLLGER</sequence>
<dbReference type="KEGG" id="sgz:C0216_02180"/>
<dbReference type="OrthoDB" id="5177600at2"/>
<dbReference type="Gene3D" id="1.10.260.40">
    <property type="entry name" value="lambda repressor-like DNA-binding domains"/>
    <property type="match status" value="1"/>
</dbReference>
<dbReference type="PROSITE" id="PS50943">
    <property type="entry name" value="HTH_CROC1"/>
    <property type="match status" value="1"/>
</dbReference>
<accession>A0A344U8L1</accession>
<dbReference type="AlphaFoldDB" id="A0A344U8L1"/>
<evidence type="ECO:0000313" key="3">
    <source>
        <dbReference type="Proteomes" id="UP000252004"/>
    </source>
</evidence>
<dbReference type="InterPro" id="IPR043917">
    <property type="entry name" value="DUF5753"/>
</dbReference>
<dbReference type="Proteomes" id="UP000252004">
    <property type="component" value="Chromosome"/>
</dbReference>
<gene>
    <name evidence="2" type="ORF">C0216_02180</name>
</gene>
<dbReference type="CDD" id="cd00093">
    <property type="entry name" value="HTH_XRE"/>
    <property type="match status" value="1"/>
</dbReference>
<dbReference type="SUPFAM" id="SSF47413">
    <property type="entry name" value="lambda repressor-like DNA-binding domains"/>
    <property type="match status" value="1"/>
</dbReference>
<dbReference type="InterPro" id="IPR001387">
    <property type="entry name" value="Cro/C1-type_HTH"/>
</dbReference>
<name>A0A344U8L1_9ACTN</name>
<dbReference type="Pfam" id="PF19054">
    <property type="entry name" value="DUF5753"/>
    <property type="match status" value="1"/>
</dbReference>
<dbReference type="SMART" id="SM00530">
    <property type="entry name" value="HTH_XRE"/>
    <property type="match status" value="1"/>
</dbReference>
<proteinExistence type="predicted"/>
<reference evidence="2 3" key="1">
    <citation type="submission" date="2018-01" db="EMBL/GenBank/DDBJ databases">
        <title>Draft genome Sequence of streptomyces globosus LZH-48.</title>
        <authorList>
            <person name="Ran K."/>
            <person name="Li Z."/>
            <person name="Wei S."/>
            <person name="Dong R."/>
        </authorList>
    </citation>
    <scope>NUCLEOTIDE SEQUENCE [LARGE SCALE GENOMIC DNA]</scope>
    <source>
        <strain evidence="2 3">LZH-48</strain>
    </source>
</reference>
<feature type="domain" description="HTH cro/C1-type" evidence="1">
    <location>
        <begin position="8"/>
        <end position="61"/>
    </location>
</feature>
<evidence type="ECO:0000313" key="2">
    <source>
        <dbReference type="EMBL" id="AXE27232.1"/>
    </source>
</evidence>
<dbReference type="InterPro" id="IPR010982">
    <property type="entry name" value="Lambda_DNA-bd_dom_sf"/>
</dbReference>
<dbReference type="Pfam" id="PF13560">
    <property type="entry name" value="HTH_31"/>
    <property type="match status" value="1"/>
</dbReference>
<keyword evidence="3" id="KW-1185">Reference proteome</keyword>
<evidence type="ECO:0000259" key="1">
    <source>
        <dbReference type="PROSITE" id="PS50943"/>
    </source>
</evidence>